<dbReference type="OrthoDB" id="5292349at2759"/>
<accession>A0A1Y2EFR8</accession>
<gene>
    <name evidence="1" type="ORF">BCR38DRAFT_106259</name>
</gene>
<evidence type="ECO:0000313" key="2">
    <source>
        <dbReference type="Proteomes" id="UP000193689"/>
    </source>
</evidence>
<dbReference type="EMBL" id="MCFJ01000002">
    <property type="protein sequence ID" value="ORY70423.1"/>
    <property type="molecule type" value="Genomic_DNA"/>
</dbReference>
<dbReference type="GeneID" id="63769546"/>
<comment type="caution">
    <text evidence="1">The sequence shown here is derived from an EMBL/GenBank/DDBJ whole genome shotgun (WGS) entry which is preliminary data.</text>
</comment>
<reference evidence="1 2" key="1">
    <citation type="submission" date="2016-07" db="EMBL/GenBank/DDBJ databases">
        <title>Pervasive Adenine N6-methylation of Active Genes in Fungi.</title>
        <authorList>
            <consortium name="DOE Joint Genome Institute"/>
            <person name="Mondo S.J."/>
            <person name="Dannebaum R.O."/>
            <person name="Kuo R.C."/>
            <person name="Labutti K."/>
            <person name="Haridas S."/>
            <person name="Kuo A."/>
            <person name="Salamov A."/>
            <person name="Ahrendt S.R."/>
            <person name="Lipzen A."/>
            <person name="Sullivan W."/>
            <person name="Andreopoulos W.B."/>
            <person name="Clum A."/>
            <person name="Lindquist E."/>
            <person name="Daum C."/>
            <person name="Ramamoorthy G.K."/>
            <person name="Gryganskyi A."/>
            <person name="Culley D."/>
            <person name="Magnuson J.K."/>
            <person name="James T.Y."/>
            <person name="O'Malley M.A."/>
            <person name="Stajich J.E."/>
            <person name="Spatafora J.W."/>
            <person name="Visel A."/>
            <person name="Grigoriev I.V."/>
        </authorList>
    </citation>
    <scope>NUCLEOTIDE SEQUENCE [LARGE SCALE GENOMIC DNA]</scope>
    <source>
        <strain evidence="1 2">CBS 129021</strain>
    </source>
</reference>
<protein>
    <submittedName>
        <fullName evidence="1">Uncharacterized protein</fullName>
    </submittedName>
</protein>
<dbReference type="RefSeq" id="XP_040720373.1">
    <property type="nucleotide sequence ID" value="XM_040853334.1"/>
</dbReference>
<organism evidence="1 2">
    <name type="scientific">Pseudomassariella vexata</name>
    <dbReference type="NCBI Taxonomy" id="1141098"/>
    <lineage>
        <taxon>Eukaryota</taxon>
        <taxon>Fungi</taxon>
        <taxon>Dikarya</taxon>
        <taxon>Ascomycota</taxon>
        <taxon>Pezizomycotina</taxon>
        <taxon>Sordariomycetes</taxon>
        <taxon>Xylariomycetidae</taxon>
        <taxon>Amphisphaeriales</taxon>
        <taxon>Pseudomassariaceae</taxon>
        <taxon>Pseudomassariella</taxon>
    </lineage>
</organism>
<sequence length="79" mass="9109">MGTKHLTEADRQRIRTLYFDGGKSKAEIHTTTTFSLNHIQTAMKVPSSQVAKSWRVPRWGTVQTRNRKLTHDTIVHHGR</sequence>
<dbReference type="InParanoid" id="A0A1Y2EFR8"/>
<dbReference type="Proteomes" id="UP000193689">
    <property type="component" value="Unassembled WGS sequence"/>
</dbReference>
<keyword evidence="2" id="KW-1185">Reference proteome</keyword>
<name>A0A1Y2EFR8_9PEZI</name>
<evidence type="ECO:0000313" key="1">
    <source>
        <dbReference type="EMBL" id="ORY70423.1"/>
    </source>
</evidence>
<dbReference type="AlphaFoldDB" id="A0A1Y2EFR8"/>
<proteinExistence type="predicted"/>